<evidence type="ECO:0000259" key="2">
    <source>
        <dbReference type="SMART" id="SM00829"/>
    </source>
</evidence>
<feature type="region of interest" description="Disordered" evidence="1">
    <location>
        <begin position="280"/>
        <end position="301"/>
    </location>
</feature>
<accession>A0ABN3GUP7</accession>
<dbReference type="Proteomes" id="UP001501444">
    <property type="component" value="Unassembled WGS sequence"/>
</dbReference>
<gene>
    <name evidence="3" type="ORF">GCM10010170_056640</name>
</gene>
<dbReference type="InterPro" id="IPR036291">
    <property type="entry name" value="NAD(P)-bd_dom_sf"/>
</dbReference>
<dbReference type="InterPro" id="IPR020843">
    <property type="entry name" value="ER"/>
</dbReference>
<dbReference type="CDD" id="cd05289">
    <property type="entry name" value="MDR_like_2"/>
    <property type="match status" value="1"/>
</dbReference>
<evidence type="ECO:0000256" key="1">
    <source>
        <dbReference type="SAM" id="MobiDB-lite"/>
    </source>
</evidence>
<dbReference type="InterPro" id="IPR011032">
    <property type="entry name" value="GroES-like_sf"/>
</dbReference>
<protein>
    <submittedName>
        <fullName evidence="3">NADP-dependent oxidoreductase</fullName>
    </submittedName>
</protein>
<dbReference type="SMART" id="SM00829">
    <property type="entry name" value="PKS_ER"/>
    <property type="match status" value="1"/>
</dbReference>
<name>A0ABN3GUP7_9ACTN</name>
<dbReference type="EMBL" id="BAAARV010000053">
    <property type="protein sequence ID" value="GAA2361347.1"/>
    <property type="molecule type" value="Genomic_DNA"/>
</dbReference>
<evidence type="ECO:0000313" key="4">
    <source>
        <dbReference type="Proteomes" id="UP001501444"/>
    </source>
</evidence>
<dbReference type="SUPFAM" id="SSF51735">
    <property type="entry name" value="NAD(P)-binding Rossmann-fold domains"/>
    <property type="match status" value="1"/>
</dbReference>
<dbReference type="Gene3D" id="3.40.50.720">
    <property type="entry name" value="NAD(P)-binding Rossmann-like Domain"/>
    <property type="match status" value="1"/>
</dbReference>
<dbReference type="Pfam" id="PF08240">
    <property type="entry name" value="ADH_N"/>
    <property type="match status" value="1"/>
</dbReference>
<feature type="domain" description="Enoyl reductase (ER)" evidence="2">
    <location>
        <begin position="8"/>
        <end position="275"/>
    </location>
</feature>
<comment type="caution">
    <text evidence="3">The sequence shown here is derived from an EMBL/GenBank/DDBJ whole genome shotgun (WGS) entry which is preliminary data.</text>
</comment>
<dbReference type="PANTHER" id="PTHR11695:SF294">
    <property type="entry name" value="RETICULON-4-INTERACTING PROTEIN 1, MITOCHONDRIAL"/>
    <property type="match status" value="1"/>
</dbReference>
<evidence type="ECO:0000313" key="3">
    <source>
        <dbReference type="EMBL" id="GAA2361347.1"/>
    </source>
</evidence>
<dbReference type="PANTHER" id="PTHR11695">
    <property type="entry name" value="ALCOHOL DEHYDROGENASE RELATED"/>
    <property type="match status" value="1"/>
</dbReference>
<keyword evidence="4" id="KW-1185">Reference proteome</keyword>
<dbReference type="Pfam" id="PF13602">
    <property type="entry name" value="ADH_zinc_N_2"/>
    <property type="match status" value="1"/>
</dbReference>
<sequence>MAVHAAAITFAELDWDLSWTTRDGTARTPMIPAHEVSGTVAALGSDVSDLATGDEVYALVDFDRDGAAAEFVTVPAAAVAAKPRSVTHTEAAALPLAALTAWQALVDHAGLGPDETVLIHGAAGGVGVYAVQLAASLGARVIATDLPEHAHMVRKLGADDFIDVTTQSFDELLSDIDVVLDTQGGTTHDRSYRVLRPGGRLITLVAPPSRQLADDHQVHAMFFIVRPDRAELQRIAAMVDAGELMPVIARTFPLADGRSAYESGRLPRRPGKTVLVVRGDGDAGAHPFGENSRLRPLASGQ</sequence>
<dbReference type="InterPro" id="IPR050700">
    <property type="entry name" value="YIM1/Zinc_Alcohol_DH_Fams"/>
</dbReference>
<dbReference type="InterPro" id="IPR013154">
    <property type="entry name" value="ADH-like_N"/>
</dbReference>
<organism evidence="3 4">
    <name type="scientific">Dactylosporangium salmoneum</name>
    <dbReference type="NCBI Taxonomy" id="53361"/>
    <lineage>
        <taxon>Bacteria</taxon>
        <taxon>Bacillati</taxon>
        <taxon>Actinomycetota</taxon>
        <taxon>Actinomycetes</taxon>
        <taxon>Micromonosporales</taxon>
        <taxon>Micromonosporaceae</taxon>
        <taxon>Dactylosporangium</taxon>
    </lineage>
</organism>
<reference evidence="3 4" key="1">
    <citation type="journal article" date="2019" name="Int. J. Syst. Evol. Microbiol.">
        <title>The Global Catalogue of Microorganisms (GCM) 10K type strain sequencing project: providing services to taxonomists for standard genome sequencing and annotation.</title>
        <authorList>
            <consortium name="The Broad Institute Genomics Platform"/>
            <consortium name="The Broad Institute Genome Sequencing Center for Infectious Disease"/>
            <person name="Wu L."/>
            <person name="Ma J."/>
        </authorList>
    </citation>
    <scope>NUCLEOTIDE SEQUENCE [LARGE SCALE GENOMIC DNA]</scope>
    <source>
        <strain evidence="3 4">JCM 3272</strain>
    </source>
</reference>
<dbReference type="SUPFAM" id="SSF50129">
    <property type="entry name" value="GroES-like"/>
    <property type="match status" value="1"/>
</dbReference>
<proteinExistence type="predicted"/>
<dbReference type="Gene3D" id="3.90.180.10">
    <property type="entry name" value="Medium-chain alcohol dehydrogenases, catalytic domain"/>
    <property type="match status" value="1"/>
</dbReference>